<proteinExistence type="predicted"/>
<comment type="caution">
    <text evidence="1">The sequence shown here is derived from an EMBL/GenBank/DDBJ whole genome shotgun (WGS) entry which is preliminary data.</text>
</comment>
<protein>
    <submittedName>
        <fullName evidence="1">Uncharacterized protein</fullName>
    </submittedName>
</protein>
<sequence>MNKSKQIIKVPKDTPSKFKIETTERLSGASENYISSIIGKYKPAPFKNYEEKKQYLQAHLMSNIYLYKLRQKMDTIPEGQDFDQLRDSLLPAYDEYLDRCLPLHYGCCWVDYEKVEALKSHLPINTRFLMERRGRFQVVVGEGRPFNKHVEFYKFYVDTTLMLTKRPDPQFERALGYDGYKRVRYDLFYHPWLKGTGDEFYPPPPRVLHHGELDPWWLSGCTMGTSYDTISGHYYLPYRSISAPVNHYLLALDTETRDVFFVSGKDIFLSEVGPLYTSMKVKWDNSKRILNFDDTNYYLLKDSDYHRYTYIQDRLYRYLVERLDRSNVTYEDEEKVVLRCKGKEYKKEIELEVTLYFDDPENLEVRKLE</sequence>
<keyword evidence="2" id="KW-1185">Reference proteome</keyword>
<accession>A0A098S2J5</accession>
<evidence type="ECO:0000313" key="1">
    <source>
        <dbReference type="EMBL" id="KGE86594.1"/>
    </source>
</evidence>
<evidence type="ECO:0000313" key="2">
    <source>
        <dbReference type="Proteomes" id="UP000029736"/>
    </source>
</evidence>
<dbReference type="STRING" id="1524460.IX84_20820"/>
<reference evidence="1 2" key="1">
    <citation type="journal article" date="2014" name="Int. J. Syst. Evol. Microbiol.">
        <title>Phaeodactylibacter xiamenensis gen. nov., sp. nov., a member of the family Saprospiraceae isolated from the marine alga Phaeodactylum tricornutum.</title>
        <authorList>
            <person name="Chen Z.Jr."/>
            <person name="Lei X."/>
            <person name="Lai Q."/>
            <person name="Li Y."/>
            <person name="Zhang B."/>
            <person name="Zhang J."/>
            <person name="Zhang H."/>
            <person name="Yang L."/>
            <person name="Zheng W."/>
            <person name="Tian Y."/>
            <person name="Yu Z."/>
            <person name="Xu H.Jr."/>
            <person name="Zheng T."/>
        </authorList>
    </citation>
    <scope>NUCLEOTIDE SEQUENCE [LARGE SCALE GENOMIC DNA]</scope>
    <source>
        <strain evidence="1 2">KD52</strain>
    </source>
</reference>
<name>A0A098S2J5_9BACT</name>
<organism evidence="1 2">
    <name type="scientific">Phaeodactylibacter xiamenensis</name>
    <dbReference type="NCBI Taxonomy" id="1524460"/>
    <lineage>
        <taxon>Bacteria</taxon>
        <taxon>Pseudomonadati</taxon>
        <taxon>Bacteroidota</taxon>
        <taxon>Saprospiria</taxon>
        <taxon>Saprospirales</taxon>
        <taxon>Haliscomenobacteraceae</taxon>
        <taxon>Phaeodactylibacter</taxon>
    </lineage>
</organism>
<dbReference type="AlphaFoldDB" id="A0A098S2J5"/>
<dbReference type="Proteomes" id="UP000029736">
    <property type="component" value="Unassembled WGS sequence"/>
</dbReference>
<dbReference type="EMBL" id="JPOS01000077">
    <property type="protein sequence ID" value="KGE86594.1"/>
    <property type="molecule type" value="Genomic_DNA"/>
</dbReference>
<gene>
    <name evidence="1" type="ORF">IX84_20820</name>
</gene>
<dbReference type="RefSeq" id="WP_044224795.1">
    <property type="nucleotide sequence ID" value="NZ_JBKAGJ010000025.1"/>
</dbReference>